<protein>
    <submittedName>
        <fullName evidence="1">RNA-dependent RNA polymerase</fullName>
    </submittedName>
</protein>
<dbReference type="InterPro" id="IPR008686">
    <property type="entry name" value="RNA_pol_mitovir"/>
</dbReference>
<keyword evidence="1" id="KW-0808">Transferase</keyword>
<organism evidence="1">
    <name type="scientific">Mito-like bionusvirus</name>
    <dbReference type="NCBI Taxonomy" id="2784743"/>
    <lineage>
        <taxon>Viruses</taxon>
        <taxon>Riboviria</taxon>
        <taxon>Orthornavirae</taxon>
        <taxon>Lenarviricota</taxon>
        <taxon>Amabiliviricetes</taxon>
        <taxon>Wolframvirales</taxon>
        <taxon>Narnaviridae</taxon>
    </lineage>
</organism>
<keyword evidence="1" id="KW-0548">Nucleotidyltransferase</keyword>
<sequence>MLGYSRRRSRYLCFCIDSYVSYFNFQCEVRGTRSAMKACKLAFTTGLHVALGRRVKTRKGTNYPLEFPKALSGLYSWLRGSPEKRKVALTFLSSYRLMECEAYYDFDSIFFPPESKILLGSLLSKEVKFLRNFSPRLRPKSLDPSSVSIMSSGPYGGECTTTSALSAASLLRCPEECVSVLALLKASGTPFRVGLRYLFNSACTDWPTSFASRLGKARHRKFRFPSSAVDAASYFRHNVGVQFSKESFGPSVDSGLGLSEKYSDDILYNSSSEPVPYFTFDSIDPQFHLYDSEDGSDLTEDEVFEIIDSFQRDLSSMGSGRPYLSRLTFVPKEGGGTRPVTPTNMFVQIALTPIHDLFMYLCSSQPGDCTFDESTVSDVLCRSTGLNEESFSFDWSSATDFVSVVDNLFPIVREVVGEKLALHWKRLVSIEIAMPYSGKSFDESVIFTSKMRLPLFRDPEAELYSEVLPRWNLFRYQKGAPMGLRSLWPVFAVFHHCFRALADRIASQFPGKFLEVPDDIFDTSVAKRILFSVDTKGMYRLKHSLKYGSSSQKDKAFCKRLPSLTKGDDQWLKGKLRSHIYLLLCELSGFKISINKSVVSERGLPSAAEFSKRYFVSGLEITPLSAKAVNEACRTKNPLLLSEVIRGALNVPDSREVKRKNTIAKAASLSFSKVLRTKYKSTRPIEFAVWANCPIHEGKFDPFLVPLGLKFPWPELPVNFRAILSQGLRDKMSALLRDVIKFLREIDAECFGISLSENSITVQQSSPLVVPLSERFAFVPHEIASAVSLVQDALSTSEVDYLLGRTPFVKTLDKLVRFCEELRRLRGMKRRFIRFEMSRGAVRDLFMALYKSGEAIQTPDVIRDVFIAWSRALALPDNLISDVSYDSS</sequence>
<dbReference type="EMBL" id="MW086586">
    <property type="protein sequence ID" value="QOW97239.1"/>
    <property type="molecule type" value="Genomic_RNA"/>
</dbReference>
<name>A0A7S6YL82_9VIRU</name>
<reference evidence="1" key="1">
    <citation type="journal article" date="2020" name="Viruses">
        <title>Metatranscriptomic Identification of Diverse and Divergent RNA Viruses in Green and Chlorarachniophyte Algae Cultures.</title>
        <authorList>
            <person name="Charon J."/>
            <person name="Marcelino V.R."/>
            <person name="Wetherbee R."/>
            <person name="Verbruggen H."/>
            <person name="Holmes E.C."/>
        </authorList>
    </citation>
    <scope>NUCLEOTIDE SEQUENCE</scope>
</reference>
<evidence type="ECO:0000313" key="1">
    <source>
        <dbReference type="EMBL" id="QOW97239.1"/>
    </source>
</evidence>
<accession>A0A7S6YL82</accession>
<dbReference type="GO" id="GO:0003968">
    <property type="term" value="F:RNA-directed RNA polymerase activity"/>
    <property type="evidence" value="ECO:0007669"/>
    <property type="project" value="UniProtKB-KW"/>
</dbReference>
<keyword evidence="1" id="KW-0696">RNA-directed RNA polymerase</keyword>
<dbReference type="Pfam" id="PF05919">
    <property type="entry name" value="Mitovir_RNA_pol"/>
    <property type="match status" value="1"/>
</dbReference>
<proteinExistence type="predicted"/>